<dbReference type="GO" id="GO:0006355">
    <property type="term" value="P:regulation of DNA-templated transcription"/>
    <property type="evidence" value="ECO:0007669"/>
    <property type="project" value="InterPro"/>
</dbReference>
<feature type="DNA-binding region" description="OmpR/PhoB-type" evidence="7">
    <location>
        <begin position="124"/>
        <end position="222"/>
    </location>
</feature>
<dbReference type="RefSeq" id="WP_101395987.1">
    <property type="nucleotide sequence ID" value="NZ_PJNE01000001.1"/>
</dbReference>
<evidence type="ECO:0000256" key="1">
    <source>
        <dbReference type="ARBA" id="ARBA00022553"/>
    </source>
</evidence>
<evidence type="ECO:0000259" key="8">
    <source>
        <dbReference type="PROSITE" id="PS50110"/>
    </source>
</evidence>
<evidence type="ECO:0000259" key="9">
    <source>
        <dbReference type="PROSITE" id="PS51755"/>
    </source>
</evidence>
<dbReference type="InterPro" id="IPR001867">
    <property type="entry name" value="OmpR/PhoB-type_DNA-bd"/>
</dbReference>
<feature type="domain" description="OmpR/PhoB-type" evidence="9">
    <location>
        <begin position="124"/>
        <end position="222"/>
    </location>
</feature>
<keyword evidence="11" id="KW-1185">Reference proteome</keyword>
<dbReference type="GO" id="GO:0000156">
    <property type="term" value="F:phosphorelay response regulator activity"/>
    <property type="evidence" value="ECO:0007669"/>
    <property type="project" value="TreeGrafter"/>
</dbReference>
<reference evidence="10 11" key="1">
    <citation type="submission" date="2017-12" db="EMBL/GenBank/DDBJ databases">
        <title>Sequencing the genomes of 1000 Actinobacteria strains.</title>
        <authorList>
            <person name="Klenk H.-P."/>
        </authorList>
    </citation>
    <scope>NUCLEOTIDE SEQUENCE [LARGE SCALE GENOMIC DNA]</scope>
    <source>
        <strain evidence="10 11">DSM 12806</strain>
    </source>
</reference>
<protein>
    <submittedName>
        <fullName evidence="10">Two-component system OmpR family response regulator</fullName>
    </submittedName>
</protein>
<dbReference type="Pfam" id="PF00486">
    <property type="entry name" value="Trans_reg_C"/>
    <property type="match status" value="1"/>
</dbReference>
<dbReference type="OrthoDB" id="9812490at2"/>
<dbReference type="PROSITE" id="PS50110">
    <property type="entry name" value="RESPONSE_REGULATORY"/>
    <property type="match status" value="1"/>
</dbReference>
<dbReference type="FunFam" id="3.40.50.2300:FF:000002">
    <property type="entry name" value="DNA-binding response regulator PhoP"/>
    <property type="match status" value="1"/>
</dbReference>
<dbReference type="InterPro" id="IPR036388">
    <property type="entry name" value="WH-like_DNA-bd_sf"/>
</dbReference>
<dbReference type="Gene3D" id="3.40.50.2300">
    <property type="match status" value="1"/>
</dbReference>
<dbReference type="PROSITE" id="PS51755">
    <property type="entry name" value="OMPR_PHOB"/>
    <property type="match status" value="1"/>
</dbReference>
<dbReference type="PANTHER" id="PTHR48111">
    <property type="entry name" value="REGULATOR OF RPOS"/>
    <property type="match status" value="1"/>
</dbReference>
<keyword evidence="3" id="KW-0805">Transcription regulation</keyword>
<dbReference type="Gene3D" id="1.10.10.10">
    <property type="entry name" value="Winged helix-like DNA-binding domain superfamily/Winged helix DNA-binding domain"/>
    <property type="match status" value="1"/>
</dbReference>
<feature type="domain" description="Response regulatory" evidence="8">
    <location>
        <begin position="2"/>
        <end position="116"/>
    </location>
</feature>
<keyword evidence="5" id="KW-0804">Transcription</keyword>
<evidence type="ECO:0000313" key="10">
    <source>
        <dbReference type="EMBL" id="PKW27582.1"/>
    </source>
</evidence>
<dbReference type="SMART" id="SM00448">
    <property type="entry name" value="REC"/>
    <property type="match status" value="1"/>
</dbReference>
<keyword evidence="2" id="KW-0902">Two-component regulatory system</keyword>
<dbReference type="InterPro" id="IPR039420">
    <property type="entry name" value="WalR-like"/>
</dbReference>
<sequence>MRLLLVEDERPLAAALDEALREANWVVDHTDDGREGLRKGLASQYDVIVLDIMLPGLNGYDVLKHLRENRIWTPVLMLTAKDGEYDQTDAFELGADDYVTKPFSTPVLLARVQALARRGAPERPVALTAGGLSLDPTTRRVTREGREIQLTAREYSLLHHLMRRAGQVQSKAEILENVWDSDYPGADNVVEVYIGYLRRKIDTPFDTRVIETVRGMGYRLNPVPASPAV</sequence>
<evidence type="ECO:0000256" key="2">
    <source>
        <dbReference type="ARBA" id="ARBA00023012"/>
    </source>
</evidence>
<keyword evidence="1 6" id="KW-0597">Phosphoprotein</keyword>
<dbReference type="Proteomes" id="UP000233781">
    <property type="component" value="Unassembled WGS sequence"/>
</dbReference>
<dbReference type="SMART" id="SM00862">
    <property type="entry name" value="Trans_reg_C"/>
    <property type="match status" value="1"/>
</dbReference>
<organism evidence="10 11">
    <name type="scientific">Phycicoccus duodecadis</name>
    <dbReference type="NCBI Taxonomy" id="173053"/>
    <lineage>
        <taxon>Bacteria</taxon>
        <taxon>Bacillati</taxon>
        <taxon>Actinomycetota</taxon>
        <taxon>Actinomycetes</taxon>
        <taxon>Micrococcales</taxon>
        <taxon>Intrasporangiaceae</taxon>
        <taxon>Phycicoccus</taxon>
    </lineage>
</organism>
<evidence type="ECO:0000256" key="5">
    <source>
        <dbReference type="ARBA" id="ARBA00023163"/>
    </source>
</evidence>
<dbReference type="GO" id="GO:0000976">
    <property type="term" value="F:transcription cis-regulatory region binding"/>
    <property type="evidence" value="ECO:0007669"/>
    <property type="project" value="TreeGrafter"/>
</dbReference>
<dbReference type="FunFam" id="1.10.10.10:FF:000005">
    <property type="entry name" value="Two-component system response regulator"/>
    <property type="match status" value="1"/>
</dbReference>
<comment type="caution">
    <text evidence="10">The sequence shown here is derived from an EMBL/GenBank/DDBJ whole genome shotgun (WGS) entry which is preliminary data.</text>
</comment>
<dbReference type="PANTHER" id="PTHR48111:SF1">
    <property type="entry name" value="TWO-COMPONENT RESPONSE REGULATOR ORR33"/>
    <property type="match status" value="1"/>
</dbReference>
<dbReference type="InterPro" id="IPR011006">
    <property type="entry name" value="CheY-like_superfamily"/>
</dbReference>
<proteinExistence type="predicted"/>
<dbReference type="Gene3D" id="6.10.250.690">
    <property type="match status" value="1"/>
</dbReference>
<dbReference type="GO" id="GO:0005829">
    <property type="term" value="C:cytosol"/>
    <property type="evidence" value="ECO:0007669"/>
    <property type="project" value="TreeGrafter"/>
</dbReference>
<dbReference type="GO" id="GO:0032993">
    <property type="term" value="C:protein-DNA complex"/>
    <property type="evidence" value="ECO:0007669"/>
    <property type="project" value="TreeGrafter"/>
</dbReference>
<evidence type="ECO:0000256" key="4">
    <source>
        <dbReference type="ARBA" id="ARBA00023125"/>
    </source>
</evidence>
<keyword evidence="4 7" id="KW-0238">DNA-binding</keyword>
<evidence type="ECO:0000256" key="3">
    <source>
        <dbReference type="ARBA" id="ARBA00023015"/>
    </source>
</evidence>
<dbReference type="Pfam" id="PF00072">
    <property type="entry name" value="Response_reg"/>
    <property type="match status" value="1"/>
</dbReference>
<evidence type="ECO:0000313" key="11">
    <source>
        <dbReference type="Proteomes" id="UP000233781"/>
    </source>
</evidence>
<gene>
    <name evidence="10" type="ORF">ATL31_2429</name>
</gene>
<dbReference type="InterPro" id="IPR001789">
    <property type="entry name" value="Sig_transdc_resp-reg_receiver"/>
</dbReference>
<evidence type="ECO:0000256" key="6">
    <source>
        <dbReference type="PROSITE-ProRule" id="PRU00169"/>
    </source>
</evidence>
<dbReference type="CDD" id="cd00383">
    <property type="entry name" value="trans_reg_C"/>
    <property type="match status" value="1"/>
</dbReference>
<feature type="modified residue" description="4-aspartylphosphate" evidence="6">
    <location>
        <position position="51"/>
    </location>
</feature>
<name>A0A2N3YL65_9MICO</name>
<accession>A0A2N3YL65</accession>
<dbReference type="EMBL" id="PJNE01000001">
    <property type="protein sequence ID" value="PKW27582.1"/>
    <property type="molecule type" value="Genomic_DNA"/>
</dbReference>
<evidence type="ECO:0000256" key="7">
    <source>
        <dbReference type="PROSITE-ProRule" id="PRU01091"/>
    </source>
</evidence>
<dbReference type="SUPFAM" id="SSF52172">
    <property type="entry name" value="CheY-like"/>
    <property type="match status" value="1"/>
</dbReference>
<dbReference type="AlphaFoldDB" id="A0A2N3YL65"/>